<dbReference type="InterPro" id="IPR006553">
    <property type="entry name" value="Leu-rich_rpt_Cys-con_subtyp"/>
</dbReference>
<dbReference type="GO" id="GO:0005634">
    <property type="term" value="C:nucleus"/>
    <property type="evidence" value="ECO:0007669"/>
    <property type="project" value="TreeGrafter"/>
</dbReference>
<gene>
    <name evidence="5" type="ORF">Cvel_15161</name>
</gene>
<dbReference type="Gene3D" id="3.80.10.10">
    <property type="entry name" value="Ribonuclease Inhibitor"/>
    <property type="match status" value="2"/>
</dbReference>
<dbReference type="SMART" id="SM00368">
    <property type="entry name" value="LRR_RI"/>
    <property type="match status" value="6"/>
</dbReference>
<dbReference type="AlphaFoldDB" id="A0A0G4F582"/>
<dbReference type="VEuPathDB" id="CryptoDB:Cvel_15161"/>
<protein>
    <submittedName>
        <fullName evidence="5">Uncharacterized protein</fullName>
    </submittedName>
</protein>
<keyword evidence="1" id="KW-0343">GTPase activation</keyword>
<sequence>MPTDRAVPQEEEQASPEDGTAPSVSSQLSTEEETLLKLLTSGGVTSEGVSEMASGRDGYGMAFLGLSSIQKGKLRGVALRRLDLSDCTSLSPRSIFFLLDRLPGSIEELKVGGWVGAAAVRGAACPRLCQFLRRVGGSPSEQGGPRLKSLSFARNSLGPSEAPLVFSVLPRCLETLSFEGNPLGIAETQAFAEAVKEGRISSVRALNLSETSLNDEKMAILSTAFAAAKPLKVESLLLSSNDFRAEATLSSLLRKETFPFLRDLQLARCHLFPDALFGLAEKLKEGELVSLQSLGLDRVDGIYRDEGSMKATEAFAEGLRAALVPSLRTLSMRGVKFFGEAADAIVSALNSDEAPPLETVDLDVCLAVDQSTPCEETARVLGSGKLRCLRSFWVEIDDLHRVVFIQGVLNAPEPPPWQDLCLFVTPTSEIEEVLKDAFRVDRLSALREFDLAEGDVTKDSMERLFFRGVGESETGLPFLESLNLYVTEAGKGIDFSEGVLRSGKMSNLIELDLGWCMLNDEGMRILGELVRGGHLLKLQKLRLDNNEFREEGMRAFCRGVSDSEQGLPALKILRFGGGRLGTFPTALAAGKLGSLEKLMLGSCRLANNDLRLLAEAFRANDALPLTHLSLYGNVDITEEGLRIFLETLEPQSLPKLEFLDLSATSVHETRRRALLSEAHAGGKLRSIDYTQPIGLNTFIF</sequence>
<accession>A0A0G4F582</accession>
<dbReference type="GO" id="GO:0006913">
    <property type="term" value="P:nucleocytoplasmic transport"/>
    <property type="evidence" value="ECO:0007669"/>
    <property type="project" value="TreeGrafter"/>
</dbReference>
<dbReference type="InterPro" id="IPR032675">
    <property type="entry name" value="LRR_dom_sf"/>
</dbReference>
<dbReference type="GO" id="GO:0031267">
    <property type="term" value="F:small GTPase binding"/>
    <property type="evidence" value="ECO:0007669"/>
    <property type="project" value="TreeGrafter"/>
</dbReference>
<dbReference type="EMBL" id="CDMZ01000119">
    <property type="protein sequence ID" value="CEM07155.1"/>
    <property type="molecule type" value="Genomic_DNA"/>
</dbReference>
<proteinExistence type="predicted"/>
<feature type="region of interest" description="Disordered" evidence="4">
    <location>
        <begin position="1"/>
        <end position="30"/>
    </location>
</feature>
<dbReference type="InterPro" id="IPR027038">
    <property type="entry name" value="RanGap"/>
</dbReference>
<reference evidence="5" key="1">
    <citation type="submission" date="2014-11" db="EMBL/GenBank/DDBJ databases">
        <authorList>
            <person name="Otto D Thomas"/>
            <person name="Naeem Raeece"/>
        </authorList>
    </citation>
    <scope>NUCLEOTIDE SEQUENCE</scope>
</reference>
<keyword evidence="2" id="KW-0433">Leucine-rich repeat</keyword>
<dbReference type="GO" id="GO:0048471">
    <property type="term" value="C:perinuclear region of cytoplasm"/>
    <property type="evidence" value="ECO:0007669"/>
    <property type="project" value="TreeGrafter"/>
</dbReference>
<evidence type="ECO:0000256" key="1">
    <source>
        <dbReference type="ARBA" id="ARBA00022468"/>
    </source>
</evidence>
<dbReference type="SUPFAM" id="SSF52047">
    <property type="entry name" value="RNI-like"/>
    <property type="match status" value="2"/>
</dbReference>
<evidence type="ECO:0000256" key="4">
    <source>
        <dbReference type="SAM" id="MobiDB-lite"/>
    </source>
</evidence>
<dbReference type="PANTHER" id="PTHR24113">
    <property type="entry name" value="RAN GTPASE-ACTIVATING PROTEIN 1"/>
    <property type="match status" value="1"/>
</dbReference>
<name>A0A0G4F582_9ALVE</name>
<evidence type="ECO:0000313" key="5">
    <source>
        <dbReference type="EMBL" id="CEM07155.1"/>
    </source>
</evidence>
<evidence type="ECO:0000256" key="2">
    <source>
        <dbReference type="ARBA" id="ARBA00022614"/>
    </source>
</evidence>
<keyword evidence="3" id="KW-0677">Repeat</keyword>
<dbReference type="SMART" id="SM00367">
    <property type="entry name" value="LRR_CC"/>
    <property type="match status" value="4"/>
</dbReference>
<organism evidence="5">
    <name type="scientific">Chromera velia CCMP2878</name>
    <dbReference type="NCBI Taxonomy" id="1169474"/>
    <lineage>
        <taxon>Eukaryota</taxon>
        <taxon>Sar</taxon>
        <taxon>Alveolata</taxon>
        <taxon>Colpodellida</taxon>
        <taxon>Chromeraceae</taxon>
        <taxon>Chromera</taxon>
    </lineage>
</organism>
<dbReference type="GO" id="GO:0005096">
    <property type="term" value="F:GTPase activator activity"/>
    <property type="evidence" value="ECO:0007669"/>
    <property type="project" value="UniProtKB-KW"/>
</dbReference>
<dbReference type="PhylomeDB" id="A0A0G4F582"/>
<dbReference type="GO" id="GO:0005829">
    <property type="term" value="C:cytosol"/>
    <property type="evidence" value="ECO:0007669"/>
    <property type="project" value="TreeGrafter"/>
</dbReference>
<evidence type="ECO:0000256" key="3">
    <source>
        <dbReference type="ARBA" id="ARBA00022737"/>
    </source>
</evidence>
<dbReference type="PANTHER" id="PTHR24113:SF12">
    <property type="entry name" value="RAN GTPASE-ACTIVATING PROTEIN 1"/>
    <property type="match status" value="1"/>
</dbReference>